<comment type="caution">
    <text evidence="2">The sequence shown here is derived from an EMBL/GenBank/DDBJ whole genome shotgun (WGS) entry which is preliminary data.</text>
</comment>
<dbReference type="AlphaFoldDB" id="D5RMK3"/>
<dbReference type="OrthoDB" id="7283648at2"/>
<evidence type="ECO:0000313" key="3">
    <source>
        <dbReference type="Proteomes" id="UP000005324"/>
    </source>
</evidence>
<organism evidence="2 3">
    <name type="scientific">Pseudoroseomonas cervicalis ATCC 49957</name>
    <dbReference type="NCBI Taxonomy" id="525371"/>
    <lineage>
        <taxon>Bacteria</taxon>
        <taxon>Pseudomonadati</taxon>
        <taxon>Pseudomonadota</taxon>
        <taxon>Alphaproteobacteria</taxon>
        <taxon>Acetobacterales</taxon>
        <taxon>Roseomonadaceae</taxon>
        <taxon>Roseomonas</taxon>
    </lineage>
</organism>
<feature type="non-terminal residue" evidence="2">
    <location>
        <position position="66"/>
    </location>
</feature>
<name>D5RMK3_9PROT</name>
<proteinExistence type="predicted"/>
<keyword evidence="1" id="KW-0812">Transmembrane</keyword>
<accession>D5RMK3</accession>
<dbReference type="HOGENOM" id="CLU_2857344_0_0_5"/>
<sequence>MSRTLLAWILGLLGLSAYLALVLWLADWVLTWHWALQIPYFVLAGTLWAWPVRSLMYWAAGRAPPP</sequence>
<dbReference type="Proteomes" id="UP000005324">
    <property type="component" value="Unassembled WGS sequence"/>
</dbReference>
<protein>
    <recommendedName>
        <fullName evidence="4">DUF2842 domain-containing protein</fullName>
    </recommendedName>
</protein>
<feature type="transmembrane region" description="Helical" evidence="1">
    <location>
        <begin position="32"/>
        <end position="52"/>
    </location>
</feature>
<evidence type="ECO:0008006" key="4">
    <source>
        <dbReference type="Google" id="ProtNLM"/>
    </source>
</evidence>
<dbReference type="InterPro" id="IPR021265">
    <property type="entry name" value="DUF2842"/>
</dbReference>
<evidence type="ECO:0000256" key="1">
    <source>
        <dbReference type="SAM" id="Phobius"/>
    </source>
</evidence>
<keyword evidence="1" id="KW-0472">Membrane</keyword>
<evidence type="ECO:0000313" key="2">
    <source>
        <dbReference type="EMBL" id="EFH11468.1"/>
    </source>
</evidence>
<dbReference type="RefSeq" id="WP_007006388.1">
    <property type="nucleotide sequence ID" value="NZ_GG771052.1"/>
</dbReference>
<dbReference type="Pfam" id="PF11003">
    <property type="entry name" value="DUF2842"/>
    <property type="match status" value="1"/>
</dbReference>
<gene>
    <name evidence="2" type="ORF">HMPREF0731_2314</name>
</gene>
<feature type="transmembrane region" description="Helical" evidence="1">
    <location>
        <begin position="5"/>
        <end position="26"/>
    </location>
</feature>
<reference evidence="2 3" key="1">
    <citation type="submission" date="2010-04" db="EMBL/GenBank/DDBJ databases">
        <authorList>
            <person name="Qin X."/>
            <person name="Bachman B."/>
            <person name="Battles P."/>
            <person name="Bell A."/>
            <person name="Bess C."/>
            <person name="Bickham C."/>
            <person name="Chaboub L."/>
            <person name="Chen D."/>
            <person name="Coyle M."/>
            <person name="Deiros D.R."/>
            <person name="Dinh H."/>
            <person name="Forbes L."/>
            <person name="Fowler G."/>
            <person name="Francisco L."/>
            <person name="Fu Q."/>
            <person name="Gubbala S."/>
            <person name="Hale W."/>
            <person name="Han Y."/>
            <person name="Hemphill L."/>
            <person name="Highlander S.K."/>
            <person name="Hirani K."/>
            <person name="Hogues M."/>
            <person name="Jackson L."/>
            <person name="Jakkamsetti A."/>
            <person name="Javaid M."/>
            <person name="Jiang H."/>
            <person name="Korchina V."/>
            <person name="Kovar C."/>
            <person name="Lara F."/>
            <person name="Lee S."/>
            <person name="Mata R."/>
            <person name="Mathew T."/>
            <person name="Moen C."/>
            <person name="Morales K."/>
            <person name="Munidasa M."/>
            <person name="Nazareth L."/>
            <person name="Ngo R."/>
            <person name="Nguyen L."/>
            <person name="Okwuonu G."/>
            <person name="Ongeri F."/>
            <person name="Patil S."/>
            <person name="Petrosino J."/>
            <person name="Pham C."/>
            <person name="Pham P."/>
            <person name="Pu L.-L."/>
            <person name="Puazo M."/>
            <person name="Raj R."/>
            <person name="Reid J."/>
            <person name="Rouhana J."/>
            <person name="Saada N."/>
            <person name="Shang Y."/>
            <person name="Simmons D."/>
            <person name="Thornton R."/>
            <person name="Warren J."/>
            <person name="Weissenberger G."/>
            <person name="Zhang J."/>
            <person name="Zhang L."/>
            <person name="Zhou C."/>
            <person name="Zhu D."/>
            <person name="Muzny D."/>
            <person name="Worley K."/>
            <person name="Gibbs R."/>
        </authorList>
    </citation>
    <scope>NUCLEOTIDE SEQUENCE [LARGE SCALE GENOMIC DNA]</scope>
    <source>
        <strain evidence="2 3">ATCC 49957</strain>
    </source>
</reference>
<keyword evidence="3" id="KW-1185">Reference proteome</keyword>
<keyword evidence="1" id="KW-1133">Transmembrane helix</keyword>
<dbReference type="EMBL" id="ADVL01000379">
    <property type="protein sequence ID" value="EFH11468.1"/>
    <property type="molecule type" value="Genomic_DNA"/>
</dbReference>